<comment type="similarity">
    <text evidence="2">Belongs to the LIMR family.</text>
</comment>
<feature type="compositionally biased region" description="Low complexity" evidence="6">
    <location>
        <begin position="51"/>
        <end position="63"/>
    </location>
</feature>
<dbReference type="AlphaFoldDB" id="A0A3P8H8C6"/>
<evidence type="ECO:0000256" key="2">
    <source>
        <dbReference type="ARBA" id="ARBA00010487"/>
    </source>
</evidence>
<evidence type="ECO:0000256" key="7">
    <source>
        <dbReference type="SAM" id="Phobius"/>
    </source>
</evidence>
<reference evidence="8 9" key="1">
    <citation type="submission" date="2018-11" db="EMBL/GenBank/DDBJ databases">
        <authorList>
            <consortium name="Pathogen Informatics"/>
        </authorList>
    </citation>
    <scope>NUCLEOTIDE SEQUENCE [LARGE SCALE GENOMIC DNA]</scope>
    <source>
        <strain evidence="8 9">Egypt</strain>
    </source>
</reference>
<comment type="subcellular location">
    <subcellularLocation>
        <location evidence="1">Membrane</location>
        <topology evidence="1">Multi-pass membrane protein</topology>
    </subcellularLocation>
</comment>
<dbReference type="GO" id="GO:0016020">
    <property type="term" value="C:membrane"/>
    <property type="evidence" value="ECO:0007669"/>
    <property type="project" value="UniProtKB-SubCell"/>
</dbReference>
<dbReference type="EMBL" id="UZAN01055811">
    <property type="protein sequence ID" value="VDP91001.1"/>
    <property type="molecule type" value="Genomic_DNA"/>
</dbReference>
<keyword evidence="4 7" id="KW-1133">Transmembrane helix</keyword>
<name>A0A3P8H8C6_9TREM</name>
<feature type="compositionally biased region" description="Acidic residues" evidence="6">
    <location>
        <begin position="226"/>
        <end position="235"/>
    </location>
</feature>
<dbReference type="Pfam" id="PF04791">
    <property type="entry name" value="LMBR1"/>
    <property type="match status" value="1"/>
</dbReference>
<evidence type="ECO:0000256" key="3">
    <source>
        <dbReference type="ARBA" id="ARBA00022692"/>
    </source>
</evidence>
<evidence type="ECO:0000256" key="6">
    <source>
        <dbReference type="SAM" id="MobiDB-lite"/>
    </source>
</evidence>
<keyword evidence="3 7" id="KW-0812">Transmembrane</keyword>
<evidence type="ECO:0000256" key="5">
    <source>
        <dbReference type="ARBA" id="ARBA00023136"/>
    </source>
</evidence>
<gene>
    <name evidence="8" type="ORF">ECPE_LOCUS13729</name>
</gene>
<sequence>MLCRLTPSLCLNFLGLAHLDSHISRTTLSVPETISNSINSVIAGGEQNTHSESSSSSPSSNPSLTVPRVSYTDLETTYTRFMGHLDVIPFIASGFNVYFPILVVLLCVLTYVRFGDRVLHHLGVPQLLDNWIETDQVAAADSPNSLVEDAIQDGRLLLRKERMMLSRNERLTPVDDSFRFSSTGSRKSYRSRPEDRVHLLESALDHSEGRFSPAFKSGTAVVRPDEELDDEDETDLLPPLSAHVDPLRTSRNPIGSAGLVEYSEAEIEKQFSLGRH</sequence>
<proteinExistence type="inferred from homology"/>
<evidence type="ECO:0000313" key="8">
    <source>
        <dbReference type="EMBL" id="VDP91001.1"/>
    </source>
</evidence>
<feature type="transmembrane region" description="Helical" evidence="7">
    <location>
        <begin position="87"/>
        <end position="112"/>
    </location>
</feature>
<evidence type="ECO:0000256" key="1">
    <source>
        <dbReference type="ARBA" id="ARBA00004141"/>
    </source>
</evidence>
<evidence type="ECO:0000313" key="9">
    <source>
        <dbReference type="Proteomes" id="UP000272942"/>
    </source>
</evidence>
<evidence type="ECO:0000256" key="4">
    <source>
        <dbReference type="ARBA" id="ARBA00022989"/>
    </source>
</evidence>
<dbReference type="PANTHER" id="PTHR21355:SF0">
    <property type="entry name" value="G-PROTEIN COUPLED RECEPTOR-ASSOCIATED PROTEIN LMBRD2"/>
    <property type="match status" value="1"/>
</dbReference>
<feature type="region of interest" description="Disordered" evidence="6">
    <location>
        <begin position="218"/>
        <end position="249"/>
    </location>
</feature>
<dbReference type="InterPro" id="IPR051584">
    <property type="entry name" value="GPCR-associated_LMBR1"/>
</dbReference>
<keyword evidence="5 7" id="KW-0472">Membrane</keyword>
<dbReference type="PANTHER" id="PTHR21355">
    <property type="entry name" value="G-PROTEIN COUPLED RECEPTOR-ASSOCIATED PROTEIN LMBRD2"/>
    <property type="match status" value="1"/>
</dbReference>
<dbReference type="InterPro" id="IPR006876">
    <property type="entry name" value="LMBR1-like_membr_prot"/>
</dbReference>
<protein>
    <submittedName>
        <fullName evidence="8">Uncharacterized protein</fullName>
    </submittedName>
</protein>
<keyword evidence="9" id="KW-1185">Reference proteome</keyword>
<dbReference type="Proteomes" id="UP000272942">
    <property type="component" value="Unassembled WGS sequence"/>
</dbReference>
<feature type="region of interest" description="Disordered" evidence="6">
    <location>
        <begin position="45"/>
        <end position="66"/>
    </location>
</feature>
<organism evidence="8 9">
    <name type="scientific">Echinostoma caproni</name>
    <dbReference type="NCBI Taxonomy" id="27848"/>
    <lineage>
        <taxon>Eukaryota</taxon>
        <taxon>Metazoa</taxon>
        <taxon>Spiralia</taxon>
        <taxon>Lophotrochozoa</taxon>
        <taxon>Platyhelminthes</taxon>
        <taxon>Trematoda</taxon>
        <taxon>Digenea</taxon>
        <taxon>Plagiorchiida</taxon>
        <taxon>Echinostomata</taxon>
        <taxon>Echinostomatoidea</taxon>
        <taxon>Echinostomatidae</taxon>
        <taxon>Echinostoma</taxon>
    </lineage>
</organism>
<accession>A0A3P8H8C6</accession>
<dbReference type="OrthoDB" id="6284759at2759"/>